<reference evidence="1 2" key="1">
    <citation type="submission" date="2016-12" db="EMBL/GenBank/DDBJ databases">
        <title>The draft genome sequence of HSLHS2.</title>
        <authorList>
            <person name="Hu D."/>
            <person name="Wang L."/>
            <person name="Shao Z."/>
        </authorList>
    </citation>
    <scope>NUCLEOTIDE SEQUENCE [LARGE SCALE GENOMIC DNA]</scope>
    <source>
        <strain evidence="1">MCCC 1A06712</strain>
    </source>
</reference>
<dbReference type="AlphaFoldDB" id="A0A251WVQ9"/>
<proteinExistence type="predicted"/>
<dbReference type="InterPro" id="IPR007729">
    <property type="entry name" value="DGOK"/>
</dbReference>
<dbReference type="Gene3D" id="3.30.420.310">
    <property type="entry name" value="2-keto-3-deoxy-galactonokinase, C-terminal domain"/>
    <property type="match status" value="1"/>
</dbReference>
<dbReference type="EMBL" id="MSPP01000005">
    <property type="protein sequence ID" value="OUD08527.1"/>
    <property type="molecule type" value="Genomic_DNA"/>
</dbReference>
<dbReference type="Proteomes" id="UP000194664">
    <property type="component" value="Unassembled WGS sequence"/>
</dbReference>
<dbReference type="InterPro" id="IPR043129">
    <property type="entry name" value="ATPase_NBD"/>
</dbReference>
<dbReference type="RefSeq" id="WP_086452223.1">
    <property type="nucleotide sequence ID" value="NZ_MSPP01000005.1"/>
</dbReference>
<dbReference type="OrthoDB" id="256574at2"/>
<organism evidence="1 2">
    <name type="scientific">Marivivens niveibacter</name>
    <dbReference type="NCBI Taxonomy" id="1930667"/>
    <lineage>
        <taxon>Bacteria</taxon>
        <taxon>Pseudomonadati</taxon>
        <taxon>Pseudomonadota</taxon>
        <taxon>Alphaproteobacteria</taxon>
        <taxon>Rhodobacterales</taxon>
        <taxon>Paracoccaceae</taxon>
        <taxon>Marivivens group</taxon>
        <taxon>Marivivens</taxon>
    </lineage>
</organism>
<dbReference type="SUPFAM" id="SSF53067">
    <property type="entry name" value="Actin-like ATPase domain"/>
    <property type="match status" value="1"/>
</dbReference>
<name>A0A251WVQ9_9RHOB</name>
<protein>
    <recommendedName>
        <fullName evidence="3">2-keto-3-deoxy-galactonokinase</fullName>
    </recommendedName>
</protein>
<dbReference type="InterPro" id="IPR042257">
    <property type="entry name" value="DGOK_C"/>
</dbReference>
<evidence type="ECO:0000313" key="1">
    <source>
        <dbReference type="EMBL" id="OUD08527.1"/>
    </source>
</evidence>
<evidence type="ECO:0000313" key="2">
    <source>
        <dbReference type="Proteomes" id="UP000194664"/>
    </source>
</evidence>
<evidence type="ECO:0008006" key="3">
    <source>
        <dbReference type="Google" id="ProtNLM"/>
    </source>
</evidence>
<gene>
    <name evidence="1" type="ORF">BVC71_13605</name>
</gene>
<keyword evidence="2" id="KW-1185">Reference proteome</keyword>
<dbReference type="GO" id="GO:0034194">
    <property type="term" value="P:D-galactonate catabolic process"/>
    <property type="evidence" value="ECO:0007669"/>
    <property type="project" value="InterPro"/>
</dbReference>
<dbReference type="Gene3D" id="3.30.420.300">
    <property type="entry name" value="2-keto-3-deoxy-galactonokinase, substrate binding domain"/>
    <property type="match status" value="1"/>
</dbReference>
<comment type="caution">
    <text evidence="1">The sequence shown here is derived from an EMBL/GenBank/DDBJ whole genome shotgun (WGS) entry which is preliminary data.</text>
</comment>
<dbReference type="Pfam" id="PF05035">
    <property type="entry name" value="DGOK"/>
    <property type="match status" value="1"/>
</dbReference>
<accession>A0A251WVQ9</accession>
<dbReference type="InterPro" id="IPR042258">
    <property type="entry name" value="DGOK_N"/>
</dbReference>
<dbReference type="GO" id="GO:0008671">
    <property type="term" value="F:2-dehydro-3-deoxygalactonokinase activity"/>
    <property type="evidence" value="ECO:0007669"/>
    <property type="project" value="InterPro"/>
</dbReference>
<sequence>MTDLREHTSWVAVDWGTTNLRVWFMDETNAVLDQVSTEQGMGTLSRDAFEPALIAALAPVLSDTRVLPVVCCGMVGSRQGWVEAPYAAVPVSPLNTQNVVTVPTTDPRICAFILSGIKQVTPPDVMRGEETQIAGVLRAYPDFSGCICLPGTHTKWAMVSDGKLTKFNTFMTGEIYALLSKQSVLRHSVDGAACDEAGFVQGVRTSVAAPEMVAASLFGIRAGDLVLDRMGDVSNGLLSGYLIGAEIAAMRNDLNSSPVVIAGASKLSALYAQALATIDISADIHDGEACTLDGLIAGYELLKDTI</sequence>